<organism evidence="3 4">
    <name type="scientific">Candidatus Thermoflexus japonica</name>
    <dbReference type="NCBI Taxonomy" id="2035417"/>
    <lineage>
        <taxon>Bacteria</taxon>
        <taxon>Bacillati</taxon>
        <taxon>Chloroflexota</taxon>
        <taxon>Thermoflexia</taxon>
        <taxon>Thermoflexales</taxon>
        <taxon>Thermoflexaceae</taxon>
        <taxon>Thermoflexus</taxon>
    </lineage>
</organism>
<evidence type="ECO:0000256" key="1">
    <source>
        <dbReference type="SAM" id="MobiDB-lite"/>
    </source>
</evidence>
<name>A0A2H5Y4I5_9CHLR</name>
<gene>
    <name evidence="3" type="ORF">HRbin22_00546</name>
</gene>
<sequence length="209" mass="22766">MQRIDRWLGLLMIAGIATACRPVGTAQIQDPRITLARVEVVAYYAWPTPIPTPTPPPAGTPTPTPAPPPPAPDLPLGLAYIFKIENPNDMTVTLDQLKFTAQLEAKKDSQSAYFSVHAPIVDEDMSIPPHTTNELRVTFFLSSRIVTTNLAVTSGHKLKEMGLTPGAVVEAWWKGIGDYAFGIRAAEGTAIFRTPAGERVVTFEGEFRK</sequence>
<evidence type="ECO:0000313" key="3">
    <source>
        <dbReference type="EMBL" id="GBD08312.1"/>
    </source>
</evidence>
<dbReference type="Proteomes" id="UP000236642">
    <property type="component" value="Unassembled WGS sequence"/>
</dbReference>
<keyword evidence="2" id="KW-0732">Signal</keyword>
<feature type="chain" id="PRO_5014134438" description="Late embryogenesis abundant protein LEA-2 subgroup domain-containing protein" evidence="2">
    <location>
        <begin position="20"/>
        <end position="209"/>
    </location>
</feature>
<dbReference type="PROSITE" id="PS51257">
    <property type="entry name" value="PROKAR_LIPOPROTEIN"/>
    <property type="match status" value="1"/>
</dbReference>
<accession>A0A2H5Y4I5</accession>
<dbReference type="EMBL" id="BEHY01000007">
    <property type="protein sequence ID" value="GBD08312.1"/>
    <property type="molecule type" value="Genomic_DNA"/>
</dbReference>
<comment type="caution">
    <text evidence="3">The sequence shown here is derived from an EMBL/GenBank/DDBJ whole genome shotgun (WGS) entry which is preliminary data.</text>
</comment>
<evidence type="ECO:0000313" key="4">
    <source>
        <dbReference type="Proteomes" id="UP000236642"/>
    </source>
</evidence>
<protein>
    <recommendedName>
        <fullName evidence="5">Late embryogenesis abundant protein LEA-2 subgroup domain-containing protein</fullName>
    </recommendedName>
</protein>
<feature type="region of interest" description="Disordered" evidence="1">
    <location>
        <begin position="51"/>
        <end position="70"/>
    </location>
</feature>
<dbReference type="AlphaFoldDB" id="A0A2H5Y4I5"/>
<proteinExistence type="predicted"/>
<reference evidence="4" key="1">
    <citation type="submission" date="2017-09" db="EMBL/GenBank/DDBJ databases">
        <title>Metaegenomics of thermophilic ammonia-oxidizing enrichment culture.</title>
        <authorList>
            <person name="Kato S."/>
            <person name="Suzuki K."/>
        </authorList>
    </citation>
    <scope>NUCLEOTIDE SEQUENCE [LARGE SCALE GENOMIC DNA]</scope>
</reference>
<feature type="signal peptide" evidence="2">
    <location>
        <begin position="1"/>
        <end position="19"/>
    </location>
</feature>
<evidence type="ECO:0000256" key="2">
    <source>
        <dbReference type="SAM" id="SignalP"/>
    </source>
</evidence>
<evidence type="ECO:0008006" key="5">
    <source>
        <dbReference type="Google" id="ProtNLM"/>
    </source>
</evidence>